<dbReference type="SUPFAM" id="SSF54909">
    <property type="entry name" value="Dimeric alpha+beta barrel"/>
    <property type="match status" value="1"/>
</dbReference>
<dbReference type="Proteomes" id="UP000199513">
    <property type="component" value="Unassembled WGS sequence"/>
</dbReference>
<dbReference type="InterPro" id="IPR011008">
    <property type="entry name" value="Dimeric_a/b-barrel"/>
</dbReference>
<keyword evidence="4" id="KW-1185">Reference proteome</keyword>
<dbReference type="InterPro" id="IPR051807">
    <property type="entry name" value="Sec-metab_biosynth-assoc"/>
</dbReference>
<dbReference type="OrthoDB" id="9797014at2"/>
<dbReference type="EMBL" id="FONY01000008">
    <property type="protein sequence ID" value="SFE85005.1"/>
    <property type="molecule type" value="Genomic_DNA"/>
</dbReference>
<dbReference type="AlphaFoldDB" id="A0A1I2DWK4"/>
<sequence>MQQYLIHAYDYTDAQALERRMAVRPAHFETVKKLKESGNFILGGAILDSEGKMIGSNAVFQFDSREELDAYLAVEPYVVGKVWEKITIHPFKVANV</sequence>
<dbReference type="InterPro" id="IPR005545">
    <property type="entry name" value="YCII"/>
</dbReference>
<evidence type="ECO:0000313" key="4">
    <source>
        <dbReference type="Proteomes" id="UP000199513"/>
    </source>
</evidence>
<dbReference type="PANTHER" id="PTHR33606:SF3">
    <property type="entry name" value="PROTEIN YCII"/>
    <property type="match status" value="1"/>
</dbReference>
<proteinExistence type="inferred from homology"/>
<feature type="domain" description="YCII-related" evidence="2">
    <location>
        <begin position="4"/>
        <end position="92"/>
    </location>
</feature>
<dbReference type="RefSeq" id="WP_091541827.1">
    <property type="nucleotide sequence ID" value="NZ_FONY01000008.1"/>
</dbReference>
<protein>
    <recommendedName>
        <fullName evidence="2">YCII-related domain-containing protein</fullName>
    </recommendedName>
</protein>
<gene>
    <name evidence="3" type="ORF">SAMN04488541_100852</name>
</gene>
<name>A0A1I2DWK4_9BACT</name>
<dbReference type="PANTHER" id="PTHR33606">
    <property type="entry name" value="PROTEIN YCII"/>
    <property type="match status" value="1"/>
</dbReference>
<dbReference type="Pfam" id="PF03795">
    <property type="entry name" value="YCII"/>
    <property type="match status" value="1"/>
</dbReference>
<reference evidence="3 4" key="1">
    <citation type="submission" date="2016-10" db="EMBL/GenBank/DDBJ databases">
        <authorList>
            <person name="de Groot N.N."/>
        </authorList>
    </citation>
    <scope>NUCLEOTIDE SEQUENCE [LARGE SCALE GENOMIC DNA]</scope>
    <source>
        <strain>GEY</strain>
        <strain evidence="4">DSM 9560</strain>
    </source>
</reference>
<evidence type="ECO:0000313" key="3">
    <source>
        <dbReference type="EMBL" id="SFE85005.1"/>
    </source>
</evidence>
<dbReference type="Gene3D" id="3.30.70.1060">
    <property type="entry name" value="Dimeric alpha+beta barrel"/>
    <property type="match status" value="1"/>
</dbReference>
<accession>A0A1I2DWK4</accession>
<evidence type="ECO:0000259" key="2">
    <source>
        <dbReference type="Pfam" id="PF03795"/>
    </source>
</evidence>
<evidence type="ECO:0000256" key="1">
    <source>
        <dbReference type="ARBA" id="ARBA00007689"/>
    </source>
</evidence>
<comment type="similarity">
    <text evidence="1">Belongs to the YciI family.</text>
</comment>
<organism evidence="3 4">
    <name type="scientific">Thermoflexibacter ruber</name>
    <dbReference type="NCBI Taxonomy" id="1003"/>
    <lineage>
        <taxon>Bacteria</taxon>
        <taxon>Pseudomonadati</taxon>
        <taxon>Bacteroidota</taxon>
        <taxon>Cytophagia</taxon>
        <taxon>Cytophagales</taxon>
        <taxon>Thermoflexibacteraceae</taxon>
        <taxon>Thermoflexibacter</taxon>
    </lineage>
</organism>